<dbReference type="AlphaFoldDB" id="A0A556PGR0"/>
<name>A0A556PGR0_9BACI</name>
<comment type="caution">
    <text evidence="2">The sequence shown here is derived from an EMBL/GenBank/DDBJ whole genome shotgun (WGS) entry which is preliminary data.</text>
</comment>
<organism evidence="2 3">
    <name type="scientific">Allobacillus salarius</name>
    <dbReference type="NCBI Taxonomy" id="1955272"/>
    <lineage>
        <taxon>Bacteria</taxon>
        <taxon>Bacillati</taxon>
        <taxon>Bacillota</taxon>
        <taxon>Bacilli</taxon>
        <taxon>Bacillales</taxon>
        <taxon>Bacillaceae</taxon>
        <taxon>Allobacillus</taxon>
    </lineage>
</organism>
<feature type="region of interest" description="Disordered" evidence="1">
    <location>
        <begin position="1"/>
        <end position="75"/>
    </location>
</feature>
<reference evidence="2 3" key="1">
    <citation type="submission" date="2019-07" db="EMBL/GenBank/DDBJ databases">
        <title>Allobacillus sp. nov. SKP isolated from shrimp paste of Euphausiacea.</title>
        <authorList>
            <person name="Kanchanasin P."/>
            <person name="Tanasupawat S."/>
            <person name="Shi W."/>
            <person name="Wu L."/>
            <person name="Ma J."/>
        </authorList>
    </citation>
    <scope>NUCLEOTIDE SEQUENCE [LARGE SCALE GENOMIC DNA]</scope>
    <source>
        <strain evidence="2 3">SKP4-8</strain>
    </source>
</reference>
<protein>
    <submittedName>
        <fullName evidence="2">Uncharacterized protein</fullName>
    </submittedName>
</protein>
<feature type="compositionally biased region" description="Basic and acidic residues" evidence="1">
    <location>
        <begin position="1"/>
        <end position="47"/>
    </location>
</feature>
<dbReference type="Proteomes" id="UP000316425">
    <property type="component" value="Unassembled WGS sequence"/>
</dbReference>
<dbReference type="RefSeq" id="WP_144088996.1">
    <property type="nucleotide sequence ID" value="NZ_VMHE01000015.1"/>
</dbReference>
<keyword evidence="3" id="KW-1185">Reference proteome</keyword>
<sequence length="75" mass="8966">MNKDHKPTDRKRDSVYDEKRTPLDGMKEQQHTDDIPMEDLKIDELKNQDGAGYQETSQSERKWEEKDNKKQDDID</sequence>
<feature type="compositionally biased region" description="Basic and acidic residues" evidence="1">
    <location>
        <begin position="58"/>
        <end position="75"/>
    </location>
</feature>
<evidence type="ECO:0000313" key="3">
    <source>
        <dbReference type="Proteomes" id="UP000316425"/>
    </source>
</evidence>
<dbReference type="EMBL" id="VMHE01000015">
    <property type="protein sequence ID" value="TSJ63577.1"/>
    <property type="molecule type" value="Genomic_DNA"/>
</dbReference>
<evidence type="ECO:0000313" key="2">
    <source>
        <dbReference type="EMBL" id="TSJ63577.1"/>
    </source>
</evidence>
<evidence type="ECO:0000256" key="1">
    <source>
        <dbReference type="SAM" id="MobiDB-lite"/>
    </source>
</evidence>
<gene>
    <name evidence="2" type="ORF">FPQ13_08940</name>
</gene>
<accession>A0A556PGR0</accession>
<dbReference type="OrthoDB" id="2969933at2"/>
<proteinExistence type="predicted"/>